<evidence type="ECO:0000256" key="1">
    <source>
        <dbReference type="ARBA" id="ARBA00001954"/>
    </source>
</evidence>
<keyword evidence="13" id="KW-0408">Iron</keyword>
<evidence type="ECO:0000256" key="10">
    <source>
        <dbReference type="ARBA" id="ARBA00022853"/>
    </source>
</evidence>
<keyword evidence="10" id="KW-0156">Chromatin regulator</keyword>
<comment type="caution">
    <text evidence="21">The sequence shown here is derived from an EMBL/GenBank/DDBJ whole genome shotgun (WGS) entry which is preliminary data.</text>
</comment>
<comment type="catalytic activity">
    <reaction evidence="18">
        <text>N(6),N(6)-dimethyl-L-lysyl(36)-[histone H3] + 2 2-oxoglutarate + 2 O2 = L-lysyl(36)-[histone H3] + 2 formaldehyde + 2 succinate + 2 CO2</text>
        <dbReference type="Rhea" id="RHEA:42032"/>
        <dbReference type="Rhea" id="RHEA-COMP:9785"/>
        <dbReference type="Rhea" id="RHEA-COMP:9787"/>
        <dbReference type="ChEBI" id="CHEBI:15379"/>
        <dbReference type="ChEBI" id="CHEBI:16526"/>
        <dbReference type="ChEBI" id="CHEBI:16810"/>
        <dbReference type="ChEBI" id="CHEBI:16842"/>
        <dbReference type="ChEBI" id="CHEBI:29969"/>
        <dbReference type="ChEBI" id="CHEBI:30031"/>
        <dbReference type="ChEBI" id="CHEBI:61976"/>
        <dbReference type="EC" id="1.14.11.27"/>
    </reaction>
</comment>
<dbReference type="SMART" id="SM00558">
    <property type="entry name" value="JmjC"/>
    <property type="match status" value="1"/>
</dbReference>
<keyword evidence="16" id="KW-0539">Nucleus</keyword>
<keyword evidence="8" id="KW-0863">Zinc-finger</keyword>
<dbReference type="InterPro" id="IPR019786">
    <property type="entry name" value="Zinc_finger_PHD-type_CS"/>
</dbReference>
<evidence type="ECO:0000256" key="8">
    <source>
        <dbReference type="ARBA" id="ARBA00022771"/>
    </source>
</evidence>
<dbReference type="OrthoDB" id="5876800at2759"/>
<evidence type="ECO:0000256" key="12">
    <source>
        <dbReference type="ARBA" id="ARBA00023002"/>
    </source>
</evidence>
<evidence type="ECO:0000256" key="14">
    <source>
        <dbReference type="ARBA" id="ARBA00023015"/>
    </source>
</evidence>
<dbReference type="GO" id="GO:0008270">
    <property type="term" value="F:zinc ion binding"/>
    <property type="evidence" value="ECO:0007669"/>
    <property type="project" value="UniProtKB-KW"/>
</dbReference>
<dbReference type="Gene3D" id="3.30.40.10">
    <property type="entry name" value="Zinc/RING finger domain, C3HC4 (zinc finger)"/>
    <property type="match status" value="1"/>
</dbReference>
<dbReference type="GO" id="GO:0140680">
    <property type="term" value="F:histone H3K36me/H3K36me2 demethylase activity"/>
    <property type="evidence" value="ECO:0007669"/>
    <property type="project" value="UniProtKB-EC"/>
</dbReference>
<keyword evidence="7" id="KW-0479">Metal-binding</keyword>
<accession>A0A7D8ZNQ8</accession>
<evidence type="ECO:0000256" key="9">
    <source>
        <dbReference type="ARBA" id="ARBA00022833"/>
    </source>
</evidence>
<organism evidence="21 22">
    <name type="scientific">Vanrija humicola</name>
    <name type="common">Yeast</name>
    <name type="synonym">Cryptococcus humicola</name>
    <dbReference type="NCBI Taxonomy" id="5417"/>
    <lineage>
        <taxon>Eukaryota</taxon>
        <taxon>Fungi</taxon>
        <taxon>Dikarya</taxon>
        <taxon>Basidiomycota</taxon>
        <taxon>Agaricomycotina</taxon>
        <taxon>Tremellomycetes</taxon>
        <taxon>Trichosporonales</taxon>
        <taxon>Trichosporonaceae</taxon>
        <taxon>Vanrija</taxon>
    </lineage>
</organism>
<keyword evidence="9" id="KW-0862">Zinc</keyword>
<dbReference type="Pfam" id="PF17811">
    <property type="entry name" value="JHD"/>
    <property type="match status" value="1"/>
</dbReference>
<dbReference type="CDD" id="cd15517">
    <property type="entry name" value="PHD_TCF19_like"/>
    <property type="match status" value="1"/>
</dbReference>
<dbReference type="GO" id="GO:0005634">
    <property type="term" value="C:nucleus"/>
    <property type="evidence" value="ECO:0007669"/>
    <property type="project" value="UniProtKB-SubCell"/>
</dbReference>
<dbReference type="PROSITE" id="PS01359">
    <property type="entry name" value="ZF_PHD_1"/>
    <property type="match status" value="1"/>
</dbReference>
<sequence length="761" mass="85291">MARKRKEEPETCALCPASGQPVFSPPPGPSDNNNTSFDQSPDLQWIACGKCKKWYHSVCVLQSSEEWAATVPQALREQAGASAFGAWFDWPAPVDKWYCVDCITFSTSPSNPKPPRQPLAATLKKPRKRTSATASPARKRRRSSTEAAPEPVGTGADAPRPKRKAALERPDYWNMHNHIATPTKNWLDLIKDPKKYGRVIKPDNFPRVPGSLLRREWVESGASASDLGLAEPPYPPEFPPTLFYGPTREPLVVTSSEGGLSSMGGMVPDPSLTVDDVARLVGPEKLVDVIDVATQQSSQWTMAKWAAYLKAKADPSAAGPSKVYNIISLEISGSELAQLVRPPKIVADVDWVENYWHFPGGKEATMRAAAKKEDEAEAEGEQEGKPRPRAKNDWPKVQLYCLMGMKDSWTDWHVDFAASSVYYNVHTGSKVFFFIRPTEANLAAYAQWSGSHELQSNTWLPDMCDEVRKVTLTAGDTMIIPAGYIHAVFTPVDSIVFGGNFVHSYDIPTQLRMRQIEIDTKVPQRFRFPFFEKLCWFVAEKNVFDLRALRAYRPGAKPATVTKPVDRVLRGLVALAHFLIKQVRMMEDPETDDKHRKLIWNRIPAEVQDPGALAHELLWRVEQELPDSWEDEEEVKVEETGTKGRKKKSSSAAANGSTKSLQLLDKPVSSRTWRFSPAPWEQQDNPISQTKTTVMLARPGATEPEEAELVEAVYRQRRKRTRAEDGELVLEEQDLVFTERRTTWRDAEVKAEEVVNGAGDD</sequence>
<dbReference type="EC" id="1.14.11.27" evidence="5"/>
<gene>
    <name evidence="21" type="ORF">VHUM_02681</name>
</gene>
<dbReference type="Proteomes" id="UP000473826">
    <property type="component" value="Unassembled WGS sequence"/>
</dbReference>
<feature type="region of interest" description="Disordered" evidence="19">
    <location>
        <begin position="366"/>
        <end position="390"/>
    </location>
</feature>
<name>A0A7D8ZNQ8_VANHU</name>
<dbReference type="InterPro" id="IPR001965">
    <property type="entry name" value="Znf_PHD"/>
</dbReference>
<evidence type="ECO:0000256" key="13">
    <source>
        <dbReference type="ARBA" id="ARBA00023004"/>
    </source>
</evidence>
<feature type="domain" description="JmjC" evidence="20">
    <location>
        <begin position="376"/>
        <end position="518"/>
    </location>
</feature>
<evidence type="ECO:0000256" key="4">
    <source>
        <dbReference type="ARBA" id="ARBA00008037"/>
    </source>
</evidence>
<evidence type="ECO:0000256" key="5">
    <source>
        <dbReference type="ARBA" id="ARBA00013246"/>
    </source>
</evidence>
<proteinExistence type="inferred from homology"/>
<evidence type="ECO:0000256" key="17">
    <source>
        <dbReference type="ARBA" id="ARBA00031083"/>
    </source>
</evidence>
<dbReference type="PROSITE" id="PS51184">
    <property type="entry name" value="JMJC"/>
    <property type="match status" value="1"/>
</dbReference>
<evidence type="ECO:0000256" key="18">
    <source>
        <dbReference type="ARBA" id="ARBA00047915"/>
    </source>
</evidence>
<evidence type="ECO:0000313" key="21">
    <source>
        <dbReference type="EMBL" id="TXT09207.1"/>
    </source>
</evidence>
<reference evidence="21 22" key="1">
    <citation type="journal article" date="2019" name="PLoS Genet.">
        <title>Convergent evolution of linked mating-type loci in basidiomycete fungi.</title>
        <authorList>
            <person name="Sun S."/>
            <person name="Coelho M.A."/>
            <person name="Heitman J."/>
            <person name="Nowrousian M."/>
        </authorList>
    </citation>
    <scope>NUCLEOTIDE SEQUENCE [LARGE SCALE GENOMIC DNA]</scope>
    <source>
        <strain evidence="21 22">CBS 4282</strain>
    </source>
</reference>
<dbReference type="EMBL" id="QKWK01000006">
    <property type="protein sequence ID" value="TXT09207.1"/>
    <property type="molecule type" value="Genomic_DNA"/>
</dbReference>
<feature type="region of interest" description="Disordered" evidence="19">
    <location>
        <begin position="109"/>
        <end position="163"/>
    </location>
</feature>
<dbReference type="AlphaFoldDB" id="A0A7D8ZNQ8"/>
<dbReference type="Pfam" id="PF02373">
    <property type="entry name" value="JmjC"/>
    <property type="match status" value="1"/>
</dbReference>
<keyword evidence="14" id="KW-0805">Transcription regulation</keyword>
<dbReference type="SMART" id="SM00249">
    <property type="entry name" value="PHD"/>
    <property type="match status" value="1"/>
</dbReference>
<dbReference type="SUPFAM" id="SSF51197">
    <property type="entry name" value="Clavaminate synthase-like"/>
    <property type="match status" value="1"/>
</dbReference>
<keyword evidence="12" id="KW-0560">Oxidoreductase</keyword>
<keyword evidence="15" id="KW-0804">Transcription</keyword>
<keyword evidence="11" id="KW-0223">Dioxygenase</keyword>
<evidence type="ECO:0000256" key="3">
    <source>
        <dbReference type="ARBA" id="ARBA00004123"/>
    </source>
</evidence>
<feature type="region of interest" description="Disordered" evidence="19">
    <location>
        <begin position="1"/>
        <end position="38"/>
    </location>
</feature>
<evidence type="ECO:0000256" key="6">
    <source>
        <dbReference type="ARBA" id="ARBA00015153"/>
    </source>
</evidence>
<evidence type="ECO:0000256" key="16">
    <source>
        <dbReference type="ARBA" id="ARBA00023242"/>
    </source>
</evidence>
<dbReference type="InterPro" id="IPR011011">
    <property type="entry name" value="Znf_FYVE_PHD"/>
</dbReference>
<dbReference type="PANTHER" id="PTHR23123">
    <property type="entry name" value="PHD/F-BOX CONTAINING PROTEIN"/>
    <property type="match status" value="1"/>
</dbReference>
<dbReference type="Gene3D" id="2.60.120.650">
    <property type="entry name" value="Cupin"/>
    <property type="match status" value="1"/>
</dbReference>
<comment type="similarity">
    <text evidence="4">Belongs to the JHDM1 histone demethylase family.</text>
</comment>
<evidence type="ECO:0000256" key="11">
    <source>
        <dbReference type="ARBA" id="ARBA00022964"/>
    </source>
</evidence>
<dbReference type="InterPro" id="IPR013083">
    <property type="entry name" value="Znf_RING/FYVE/PHD"/>
</dbReference>
<evidence type="ECO:0000256" key="2">
    <source>
        <dbReference type="ARBA" id="ARBA00003909"/>
    </source>
</evidence>
<evidence type="ECO:0000259" key="20">
    <source>
        <dbReference type="PROSITE" id="PS51184"/>
    </source>
</evidence>
<feature type="compositionally biased region" description="Low complexity" evidence="19">
    <location>
        <begin position="650"/>
        <end position="660"/>
    </location>
</feature>
<evidence type="ECO:0000256" key="19">
    <source>
        <dbReference type="SAM" id="MobiDB-lite"/>
    </source>
</evidence>
<evidence type="ECO:0000256" key="15">
    <source>
        <dbReference type="ARBA" id="ARBA00023163"/>
    </source>
</evidence>
<dbReference type="SUPFAM" id="SSF57903">
    <property type="entry name" value="FYVE/PHD zinc finger"/>
    <property type="match status" value="1"/>
</dbReference>
<comment type="function">
    <text evidence="2">Histone demethylase that specifically demethylates 'Lys-36' of histone H3, thereby playing a central role in histone code.</text>
</comment>
<keyword evidence="22" id="KW-1185">Reference proteome</keyword>
<evidence type="ECO:0000256" key="7">
    <source>
        <dbReference type="ARBA" id="ARBA00022723"/>
    </source>
</evidence>
<comment type="subcellular location">
    <subcellularLocation>
        <location evidence="3">Nucleus</location>
    </subcellularLocation>
</comment>
<protein>
    <recommendedName>
        <fullName evidence="6">JmjC domain-containing histone demethylation protein 1</fullName>
        <ecNumber evidence="5">1.14.11.27</ecNumber>
    </recommendedName>
    <alternativeName>
        <fullName evidence="17">[Histone-H3]-lysine-36 demethylase 1</fullName>
    </alternativeName>
</protein>
<evidence type="ECO:0000313" key="22">
    <source>
        <dbReference type="Proteomes" id="UP000473826"/>
    </source>
</evidence>
<feature type="region of interest" description="Disordered" evidence="19">
    <location>
        <begin position="630"/>
        <end position="663"/>
    </location>
</feature>
<comment type="cofactor">
    <cofactor evidence="1">
        <name>Fe(2+)</name>
        <dbReference type="ChEBI" id="CHEBI:29033"/>
    </cofactor>
</comment>
<dbReference type="InterPro" id="IPR050690">
    <property type="entry name" value="JHDM1_Histone_Demethylase"/>
</dbReference>
<dbReference type="InterPro" id="IPR041070">
    <property type="entry name" value="JHD"/>
</dbReference>
<dbReference type="InterPro" id="IPR003347">
    <property type="entry name" value="JmjC_dom"/>
</dbReference>